<keyword evidence="9" id="KW-0508">mRNA splicing</keyword>
<dbReference type="InterPro" id="IPR012677">
    <property type="entry name" value="Nucleotide-bd_a/b_plait_sf"/>
</dbReference>
<feature type="domain" description="C3H1-type" evidence="15">
    <location>
        <begin position="149"/>
        <end position="176"/>
    </location>
</feature>
<dbReference type="CDD" id="cd12287">
    <property type="entry name" value="RRM_U2AF35_like"/>
    <property type="match status" value="1"/>
</dbReference>
<keyword evidence="7 11" id="KW-0694">RNA-binding</keyword>
<dbReference type="InterPro" id="IPR035979">
    <property type="entry name" value="RBD_domain_sf"/>
</dbReference>
<dbReference type="Proteomes" id="UP000054561">
    <property type="component" value="Unassembled WGS sequence"/>
</dbReference>
<dbReference type="InterPro" id="IPR000571">
    <property type="entry name" value="Znf_CCCH"/>
</dbReference>
<dbReference type="FunFam" id="3.30.70.330:FF:000122">
    <property type="entry name" value="Splicing factor U2AF small subunit"/>
    <property type="match status" value="1"/>
</dbReference>
<evidence type="ECO:0000313" key="17">
    <source>
        <dbReference type="Proteomes" id="UP000054561"/>
    </source>
</evidence>
<dbReference type="OrthoDB" id="423462at2759"/>
<feature type="compositionally biased region" description="Basic residues" evidence="13">
    <location>
        <begin position="234"/>
        <end position="245"/>
    </location>
</feature>
<evidence type="ECO:0000256" key="5">
    <source>
        <dbReference type="ARBA" id="ARBA00022771"/>
    </source>
</evidence>
<feature type="zinc finger region" description="C3H1-type" evidence="12">
    <location>
        <begin position="149"/>
        <end position="176"/>
    </location>
</feature>
<dbReference type="Pfam" id="PF00642">
    <property type="entry name" value="zf-CCCH"/>
    <property type="match status" value="2"/>
</dbReference>
<sequence length="310" mass="36896">MAEHLARIIGTEEDRVNCPFFWKIGACRHGDQCSRSHYKPNTAQTLVIRHMYDNPPMAVAIAEGQMVEDEVLDKAADHFEEFYEEVFEELMKYGEIEDMVVCDNIGDHIIGNVYIKYTHEDYAEKAVKELNGRFYAGKPLHIEYTPVTDFREARCRQFVDGQCRRGGYCNFMHIKHVPRSVKRKLYKRMYKKFPEYKKRRKIKDGSEDGHYDSHRDRGSRDKHRRDKYGDSYHSSRRRNRSRSRSRNRDDADGDSDGTSRRHKRPRRENSAERREKIERWNKEREMKNMQKDGDDQDGCQEDKVEEQPDG</sequence>
<evidence type="ECO:0000313" key="16">
    <source>
        <dbReference type="EMBL" id="KJP87634.1"/>
    </source>
</evidence>
<dbReference type="GO" id="GO:0008270">
    <property type="term" value="F:zinc ion binding"/>
    <property type="evidence" value="ECO:0007669"/>
    <property type="project" value="UniProtKB-KW"/>
</dbReference>
<feature type="region of interest" description="Disordered" evidence="13">
    <location>
        <begin position="197"/>
        <end position="310"/>
    </location>
</feature>
<proteinExistence type="predicted"/>
<keyword evidence="17" id="KW-1185">Reference proteome</keyword>
<feature type="domain" description="C3H1-type" evidence="15">
    <location>
        <begin position="12"/>
        <end position="40"/>
    </location>
</feature>
<dbReference type="PRINTS" id="PR01848">
    <property type="entry name" value="U2AUXFACTOR"/>
</dbReference>
<evidence type="ECO:0000256" key="3">
    <source>
        <dbReference type="ARBA" id="ARBA00022723"/>
    </source>
</evidence>
<keyword evidence="5 12" id="KW-0863">Zinc-finger</keyword>
<dbReference type="GO" id="GO:0089701">
    <property type="term" value="C:U2AF complex"/>
    <property type="evidence" value="ECO:0007669"/>
    <property type="project" value="InterPro"/>
</dbReference>
<dbReference type="GO" id="GO:0003677">
    <property type="term" value="F:DNA binding"/>
    <property type="evidence" value="ECO:0007669"/>
    <property type="project" value="UniProtKB-KW"/>
</dbReference>
<comment type="subcellular location">
    <subcellularLocation>
        <location evidence="1">Nucleus</location>
    </subcellularLocation>
</comment>
<reference evidence="16 17" key="1">
    <citation type="submission" date="2014-03" db="EMBL/GenBank/DDBJ databases">
        <title>The Genome Sequence of Plasmodium fragile nilgiri.</title>
        <authorList>
            <consortium name="The Broad Institute Genomics Platform"/>
            <consortium name="The Broad Institute Genome Sequencing Center for Infectious Disease"/>
            <person name="Neafsey D."/>
            <person name="Duraisingh M."/>
            <person name="Young S.K."/>
            <person name="Zeng Q."/>
            <person name="Gargeya S."/>
            <person name="Abouelleil A."/>
            <person name="Alvarado L."/>
            <person name="Chapman S.B."/>
            <person name="Gainer-Dewar J."/>
            <person name="Goldberg J."/>
            <person name="Griggs A."/>
            <person name="Gujja S."/>
            <person name="Hansen M."/>
            <person name="Howarth C."/>
            <person name="Imamovic A."/>
            <person name="Larimer J."/>
            <person name="Pearson M."/>
            <person name="Poon T.W."/>
            <person name="Priest M."/>
            <person name="Roberts A."/>
            <person name="Saif S."/>
            <person name="Shea T."/>
            <person name="Sykes S."/>
            <person name="Wortman J."/>
            <person name="Nusbaum C."/>
            <person name="Birren B."/>
        </authorList>
    </citation>
    <scope>NUCLEOTIDE SEQUENCE [LARGE SCALE GENOMIC DNA]</scope>
    <source>
        <strain evidence="17">nilgiri</strain>
    </source>
</reference>
<dbReference type="EMBL" id="KQ001671">
    <property type="protein sequence ID" value="KJP87634.1"/>
    <property type="molecule type" value="Genomic_DNA"/>
</dbReference>
<dbReference type="RefSeq" id="XP_012335710.1">
    <property type="nucleotide sequence ID" value="XM_012480287.1"/>
</dbReference>
<evidence type="ECO:0000256" key="1">
    <source>
        <dbReference type="ARBA" id="ARBA00004123"/>
    </source>
</evidence>
<dbReference type="GO" id="GO:0000398">
    <property type="term" value="P:mRNA splicing, via spliceosome"/>
    <property type="evidence" value="ECO:0007669"/>
    <property type="project" value="InterPro"/>
</dbReference>
<dbReference type="InterPro" id="IPR000504">
    <property type="entry name" value="RRM_dom"/>
</dbReference>
<evidence type="ECO:0000256" key="2">
    <source>
        <dbReference type="ARBA" id="ARBA00022664"/>
    </source>
</evidence>
<evidence type="ECO:0008006" key="18">
    <source>
        <dbReference type="Google" id="ProtNLM"/>
    </source>
</evidence>
<organism evidence="16 17">
    <name type="scientific">Plasmodium fragile</name>
    <dbReference type="NCBI Taxonomy" id="5857"/>
    <lineage>
        <taxon>Eukaryota</taxon>
        <taxon>Sar</taxon>
        <taxon>Alveolata</taxon>
        <taxon>Apicomplexa</taxon>
        <taxon>Aconoidasida</taxon>
        <taxon>Haemosporida</taxon>
        <taxon>Plasmodiidae</taxon>
        <taxon>Plasmodium</taxon>
        <taxon>Plasmodium (Plasmodium)</taxon>
    </lineage>
</organism>
<name>A0A0D9QKU1_PLAFR</name>
<evidence type="ECO:0000256" key="6">
    <source>
        <dbReference type="ARBA" id="ARBA00022833"/>
    </source>
</evidence>
<dbReference type="VEuPathDB" id="PlasmoDB:AK88_02662"/>
<feature type="compositionally biased region" description="Basic and acidic residues" evidence="13">
    <location>
        <begin position="300"/>
        <end position="310"/>
    </location>
</feature>
<evidence type="ECO:0000256" key="11">
    <source>
        <dbReference type="PROSITE-ProRule" id="PRU00176"/>
    </source>
</evidence>
<feature type="compositionally biased region" description="Basic and acidic residues" evidence="13">
    <location>
        <begin position="267"/>
        <end position="293"/>
    </location>
</feature>
<dbReference type="Gene3D" id="3.30.70.330">
    <property type="match status" value="1"/>
</dbReference>
<dbReference type="AlphaFoldDB" id="A0A0D9QKU1"/>
<evidence type="ECO:0000256" key="8">
    <source>
        <dbReference type="ARBA" id="ARBA00023125"/>
    </source>
</evidence>
<gene>
    <name evidence="16" type="ORF">AK88_02662</name>
</gene>
<dbReference type="GO" id="GO:0003723">
    <property type="term" value="F:RNA binding"/>
    <property type="evidence" value="ECO:0007669"/>
    <property type="project" value="UniProtKB-UniRule"/>
</dbReference>
<evidence type="ECO:0000256" key="13">
    <source>
        <dbReference type="SAM" id="MobiDB-lite"/>
    </source>
</evidence>
<dbReference type="PROSITE" id="PS50102">
    <property type="entry name" value="RRM"/>
    <property type="match status" value="1"/>
</dbReference>
<dbReference type="SUPFAM" id="SSF54928">
    <property type="entry name" value="RNA-binding domain, RBD"/>
    <property type="match status" value="1"/>
</dbReference>
<keyword evidence="6 12" id="KW-0862">Zinc</keyword>
<keyword evidence="8" id="KW-0238">DNA-binding</keyword>
<evidence type="ECO:0000256" key="10">
    <source>
        <dbReference type="ARBA" id="ARBA00023242"/>
    </source>
</evidence>
<dbReference type="InterPro" id="IPR009145">
    <property type="entry name" value="U2AF_small"/>
</dbReference>
<dbReference type="Pfam" id="PF00076">
    <property type="entry name" value="RRM_1"/>
    <property type="match status" value="1"/>
</dbReference>
<dbReference type="OMA" id="NPPMAVA"/>
<dbReference type="PANTHER" id="PTHR12620">
    <property type="entry name" value="U2 SNRNP AUXILIARY FACTOR, SMALL SUBUNIT"/>
    <property type="match status" value="1"/>
</dbReference>
<dbReference type="GeneID" id="24267976"/>
<dbReference type="InterPro" id="IPR003954">
    <property type="entry name" value="RRM_euk-type"/>
</dbReference>
<feature type="domain" description="RRM" evidence="14">
    <location>
        <begin position="72"/>
        <end position="147"/>
    </location>
</feature>
<keyword evidence="3 12" id="KW-0479">Metal-binding</keyword>
<evidence type="ECO:0000256" key="4">
    <source>
        <dbReference type="ARBA" id="ARBA00022737"/>
    </source>
</evidence>
<protein>
    <recommendedName>
        <fullName evidence="18">Splicing factor U2AF small subunit</fullName>
    </recommendedName>
</protein>
<accession>A0A0D9QKU1</accession>
<dbReference type="SMART" id="SM00361">
    <property type="entry name" value="RRM_1"/>
    <property type="match status" value="1"/>
</dbReference>
<evidence type="ECO:0000259" key="14">
    <source>
        <dbReference type="PROSITE" id="PS50102"/>
    </source>
</evidence>
<keyword evidence="10" id="KW-0539">Nucleus</keyword>
<evidence type="ECO:0000256" key="12">
    <source>
        <dbReference type="PROSITE-ProRule" id="PRU00723"/>
    </source>
</evidence>
<dbReference type="SMART" id="SM00356">
    <property type="entry name" value="ZnF_C3H1"/>
    <property type="match status" value="2"/>
</dbReference>
<evidence type="ECO:0000256" key="9">
    <source>
        <dbReference type="ARBA" id="ARBA00023187"/>
    </source>
</evidence>
<keyword evidence="2" id="KW-0507">mRNA processing</keyword>
<evidence type="ECO:0000259" key="15">
    <source>
        <dbReference type="PROSITE" id="PS50103"/>
    </source>
</evidence>
<evidence type="ECO:0000256" key="7">
    <source>
        <dbReference type="ARBA" id="ARBA00022884"/>
    </source>
</evidence>
<keyword evidence="4" id="KW-0677">Repeat</keyword>
<dbReference type="PROSITE" id="PS50103">
    <property type="entry name" value="ZF_C3H1"/>
    <property type="match status" value="2"/>
</dbReference>
<feature type="zinc finger region" description="C3H1-type" evidence="12">
    <location>
        <begin position="12"/>
        <end position="40"/>
    </location>
</feature>
<feature type="compositionally biased region" description="Basic and acidic residues" evidence="13">
    <location>
        <begin position="203"/>
        <end position="219"/>
    </location>
</feature>